<evidence type="ECO:0008006" key="4">
    <source>
        <dbReference type="Google" id="ProtNLM"/>
    </source>
</evidence>
<dbReference type="OrthoDB" id="5398854at2759"/>
<dbReference type="GeneID" id="81366263"/>
<protein>
    <recommendedName>
        <fullName evidence="4">Vegetative cell wall protein gp1</fullName>
    </recommendedName>
</protein>
<sequence length="387" mass="43867">MYHYSSPPPGWTAYDYTQSPPTSPYYAQYASQYANTYASPRGTGTSRRHTRKASYTATKEPGWYSGYPQSYYEATPDYGIPSRKHDHQRPIFVDVGGDAFDVHLPRYAFREARPPRSGRPPASTFKHADQTREGPAKHRRTTSASHRKSNPAADSHFYFTQVPNNEDYESAARRTRHRRQSTSTRTPNKPKPAPASKPPPVATEEDAENAGIPPGYSIKNWDPTEAPIILLGSVFDANSLGKWIYDWTVFHHGASTPMADVAGDLWLLLIKLAGKVKRADECLPRIQRIEAQEVVEDFLESGDRLWNRFKKLLKACELYMWKAAKRESGGKGAPVSMGRNSGCEFVESIFGRDRELENTEKLMNSIRLWNMRFDANCEDILRRPSAK</sequence>
<evidence type="ECO:0000313" key="3">
    <source>
        <dbReference type="Proteomes" id="UP001147747"/>
    </source>
</evidence>
<comment type="caution">
    <text evidence="2">The sequence shown here is derived from an EMBL/GenBank/DDBJ whole genome shotgun (WGS) entry which is preliminary data.</text>
</comment>
<proteinExistence type="predicted"/>
<feature type="compositionally biased region" description="Pro residues" evidence="1">
    <location>
        <begin position="189"/>
        <end position="201"/>
    </location>
</feature>
<name>A0A9X0BDI8_9EURO</name>
<gene>
    <name evidence="2" type="ORF">N7509_002646</name>
</gene>
<feature type="compositionally biased region" description="Basic residues" evidence="1">
    <location>
        <begin position="137"/>
        <end position="149"/>
    </location>
</feature>
<accession>A0A9X0BDI8</accession>
<organism evidence="2 3">
    <name type="scientific">Penicillium cosmopolitanum</name>
    <dbReference type="NCBI Taxonomy" id="1131564"/>
    <lineage>
        <taxon>Eukaryota</taxon>
        <taxon>Fungi</taxon>
        <taxon>Dikarya</taxon>
        <taxon>Ascomycota</taxon>
        <taxon>Pezizomycotina</taxon>
        <taxon>Eurotiomycetes</taxon>
        <taxon>Eurotiomycetidae</taxon>
        <taxon>Eurotiales</taxon>
        <taxon>Aspergillaceae</taxon>
        <taxon>Penicillium</taxon>
    </lineage>
</organism>
<evidence type="ECO:0000256" key="1">
    <source>
        <dbReference type="SAM" id="MobiDB-lite"/>
    </source>
</evidence>
<feature type="compositionally biased region" description="Basic and acidic residues" evidence="1">
    <location>
        <begin position="126"/>
        <end position="136"/>
    </location>
</feature>
<dbReference type="AlphaFoldDB" id="A0A9X0BDI8"/>
<dbReference type="Proteomes" id="UP001147747">
    <property type="component" value="Unassembled WGS sequence"/>
</dbReference>
<keyword evidence="3" id="KW-1185">Reference proteome</keyword>
<feature type="region of interest" description="Disordered" evidence="1">
    <location>
        <begin position="111"/>
        <end position="216"/>
    </location>
</feature>
<evidence type="ECO:0000313" key="2">
    <source>
        <dbReference type="EMBL" id="KAJ5408763.1"/>
    </source>
</evidence>
<dbReference type="RefSeq" id="XP_056493078.1">
    <property type="nucleotide sequence ID" value="XM_056627283.1"/>
</dbReference>
<reference evidence="2" key="1">
    <citation type="submission" date="2022-12" db="EMBL/GenBank/DDBJ databases">
        <authorList>
            <person name="Petersen C."/>
        </authorList>
    </citation>
    <scope>NUCLEOTIDE SEQUENCE</scope>
    <source>
        <strain evidence="2">IBT 29677</strain>
    </source>
</reference>
<reference evidence="2" key="2">
    <citation type="journal article" date="2023" name="IMA Fungus">
        <title>Comparative genomic study of the Penicillium genus elucidates a diverse pangenome and 15 lateral gene transfer events.</title>
        <authorList>
            <person name="Petersen C."/>
            <person name="Sorensen T."/>
            <person name="Nielsen M.R."/>
            <person name="Sondergaard T.E."/>
            <person name="Sorensen J.L."/>
            <person name="Fitzpatrick D.A."/>
            <person name="Frisvad J.C."/>
            <person name="Nielsen K.L."/>
        </authorList>
    </citation>
    <scope>NUCLEOTIDE SEQUENCE</scope>
    <source>
        <strain evidence="2">IBT 29677</strain>
    </source>
</reference>
<dbReference type="EMBL" id="JAPZBU010000004">
    <property type="protein sequence ID" value="KAJ5408763.1"/>
    <property type="molecule type" value="Genomic_DNA"/>
</dbReference>